<dbReference type="PROSITE" id="PS50109">
    <property type="entry name" value="HIS_KIN"/>
    <property type="match status" value="1"/>
</dbReference>
<dbReference type="GO" id="GO:0000155">
    <property type="term" value="F:phosphorelay sensor kinase activity"/>
    <property type="evidence" value="ECO:0007669"/>
    <property type="project" value="InterPro"/>
</dbReference>
<feature type="domain" description="HAMP" evidence="14">
    <location>
        <begin position="208"/>
        <end position="261"/>
    </location>
</feature>
<evidence type="ECO:0000256" key="4">
    <source>
        <dbReference type="ARBA" id="ARBA00022553"/>
    </source>
</evidence>
<dbReference type="SUPFAM" id="SSF47384">
    <property type="entry name" value="Homodimeric domain of signal transducing histidine kinase"/>
    <property type="match status" value="1"/>
</dbReference>
<dbReference type="Gene3D" id="3.30.565.10">
    <property type="entry name" value="Histidine kinase-like ATPase, C-terminal domain"/>
    <property type="match status" value="1"/>
</dbReference>
<evidence type="ECO:0000256" key="8">
    <source>
        <dbReference type="ARBA" id="ARBA00022989"/>
    </source>
</evidence>
<dbReference type="PANTHER" id="PTHR45436">
    <property type="entry name" value="SENSOR HISTIDINE KINASE YKOH"/>
    <property type="match status" value="1"/>
</dbReference>
<dbReference type="InterPro" id="IPR003661">
    <property type="entry name" value="HisK_dim/P_dom"/>
</dbReference>
<dbReference type="Pfam" id="PF00512">
    <property type="entry name" value="HisKA"/>
    <property type="match status" value="1"/>
</dbReference>
<dbReference type="EMBL" id="CP031423">
    <property type="protein sequence ID" value="AZS38620.1"/>
    <property type="molecule type" value="Genomic_DNA"/>
</dbReference>
<feature type="transmembrane region" description="Helical" evidence="12">
    <location>
        <begin position="25"/>
        <end position="49"/>
    </location>
</feature>
<feature type="compositionally biased region" description="Polar residues" evidence="11">
    <location>
        <begin position="130"/>
        <end position="141"/>
    </location>
</feature>
<dbReference type="InterPro" id="IPR003660">
    <property type="entry name" value="HAMP_dom"/>
</dbReference>
<name>A0A3Q9J0X4_9MICO</name>
<evidence type="ECO:0000256" key="9">
    <source>
        <dbReference type="ARBA" id="ARBA00023012"/>
    </source>
</evidence>
<dbReference type="PRINTS" id="PR00344">
    <property type="entry name" value="BCTRLSENSOR"/>
</dbReference>
<dbReference type="CDD" id="cd00075">
    <property type="entry name" value="HATPase"/>
    <property type="match status" value="1"/>
</dbReference>
<evidence type="ECO:0000256" key="12">
    <source>
        <dbReference type="SAM" id="Phobius"/>
    </source>
</evidence>
<dbReference type="Gene3D" id="6.10.340.10">
    <property type="match status" value="1"/>
</dbReference>
<dbReference type="PANTHER" id="PTHR45436:SF5">
    <property type="entry name" value="SENSOR HISTIDINE KINASE TRCS"/>
    <property type="match status" value="1"/>
</dbReference>
<keyword evidence="4" id="KW-0597">Phosphoprotein</keyword>
<evidence type="ECO:0000313" key="16">
    <source>
        <dbReference type="Proteomes" id="UP000276888"/>
    </source>
</evidence>
<dbReference type="SMART" id="SM00387">
    <property type="entry name" value="HATPase_c"/>
    <property type="match status" value="1"/>
</dbReference>
<keyword evidence="8 12" id="KW-1133">Transmembrane helix</keyword>
<dbReference type="Gene3D" id="1.10.287.130">
    <property type="match status" value="1"/>
</dbReference>
<dbReference type="InterPro" id="IPR004358">
    <property type="entry name" value="Sig_transdc_His_kin-like_C"/>
</dbReference>
<feature type="transmembrane region" description="Helical" evidence="12">
    <location>
        <begin position="187"/>
        <end position="207"/>
    </location>
</feature>
<evidence type="ECO:0000256" key="11">
    <source>
        <dbReference type="SAM" id="MobiDB-lite"/>
    </source>
</evidence>
<dbReference type="SUPFAM" id="SSF55874">
    <property type="entry name" value="ATPase domain of HSP90 chaperone/DNA topoisomerase II/histidine kinase"/>
    <property type="match status" value="1"/>
</dbReference>
<evidence type="ECO:0000256" key="10">
    <source>
        <dbReference type="ARBA" id="ARBA00023136"/>
    </source>
</evidence>
<dbReference type="InterPro" id="IPR003594">
    <property type="entry name" value="HATPase_dom"/>
</dbReference>
<evidence type="ECO:0000256" key="1">
    <source>
        <dbReference type="ARBA" id="ARBA00000085"/>
    </source>
</evidence>
<dbReference type="InterPro" id="IPR050428">
    <property type="entry name" value="TCS_sensor_his_kinase"/>
</dbReference>
<evidence type="ECO:0000259" key="13">
    <source>
        <dbReference type="PROSITE" id="PS50109"/>
    </source>
</evidence>
<keyword evidence="7 15" id="KW-0418">Kinase</keyword>
<dbReference type="AlphaFoldDB" id="A0A3Q9J0X4"/>
<keyword evidence="6 12" id="KW-0812">Transmembrane</keyword>
<protein>
    <recommendedName>
        <fullName evidence="3">histidine kinase</fullName>
        <ecNumber evidence="3">2.7.13.3</ecNumber>
    </recommendedName>
</protein>
<evidence type="ECO:0000259" key="14">
    <source>
        <dbReference type="PROSITE" id="PS50885"/>
    </source>
</evidence>
<evidence type="ECO:0000256" key="5">
    <source>
        <dbReference type="ARBA" id="ARBA00022679"/>
    </source>
</evidence>
<dbReference type="KEGG" id="mlv:CVS47_03279"/>
<feature type="region of interest" description="Disordered" evidence="11">
    <location>
        <begin position="95"/>
        <end position="143"/>
    </location>
</feature>
<keyword evidence="9" id="KW-0902">Two-component regulatory system</keyword>
<dbReference type="CDD" id="cd06225">
    <property type="entry name" value="HAMP"/>
    <property type="match status" value="1"/>
</dbReference>
<accession>A0A3Q9J0X4</accession>
<reference evidence="15 16" key="1">
    <citation type="submission" date="2018-08" db="EMBL/GenBank/DDBJ databases">
        <title>Microbacterium lemovicicum sp. nov., a bacterium isolated from a natural uranium-rich soil.</title>
        <authorList>
            <person name="ORTET P."/>
        </authorList>
    </citation>
    <scope>NUCLEOTIDE SEQUENCE [LARGE SCALE GENOMIC DNA]</scope>
    <source>
        <strain evidence="15 16">Viu22</strain>
    </source>
</reference>
<evidence type="ECO:0000256" key="6">
    <source>
        <dbReference type="ARBA" id="ARBA00022692"/>
    </source>
</evidence>
<dbReference type="InterPro" id="IPR036890">
    <property type="entry name" value="HATPase_C_sf"/>
</dbReference>
<feature type="domain" description="Histidine kinase" evidence="13">
    <location>
        <begin position="276"/>
        <end position="491"/>
    </location>
</feature>
<evidence type="ECO:0000256" key="7">
    <source>
        <dbReference type="ARBA" id="ARBA00022777"/>
    </source>
</evidence>
<dbReference type="InterPro" id="IPR005467">
    <property type="entry name" value="His_kinase_dom"/>
</dbReference>
<organism evidence="15 16">
    <name type="scientific">Microbacterium lemovicicum</name>
    <dbReference type="NCBI Taxonomy" id="1072463"/>
    <lineage>
        <taxon>Bacteria</taxon>
        <taxon>Bacillati</taxon>
        <taxon>Actinomycetota</taxon>
        <taxon>Actinomycetes</taxon>
        <taxon>Micrococcales</taxon>
        <taxon>Microbacteriaceae</taxon>
        <taxon>Microbacterium</taxon>
    </lineage>
</organism>
<dbReference type="SMART" id="SM00388">
    <property type="entry name" value="HisKA"/>
    <property type="match status" value="1"/>
</dbReference>
<dbReference type="Pfam" id="PF00672">
    <property type="entry name" value="HAMP"/>
    <property type="match status" value="1"/>
</dbReference>
<dbReference type="Pfam" id="PF02518">
    <property type="entry name" value="HATPase_c"/>
    <property type="match status" value="1"/>
</dbReference>
<dbReference type="Proteomes" id="UP000276888">
    <property type="component" value="Chromosome"/>
</dbReference>
<evidence type="ECO:0000313" key="15">
    <source>
        <dbReference type="EMBL" id="AZS38620.1"/>
    </source>
</evidence>
<dbReference type="CDD" id="cd00082">
    <property type="entry name" value="HisKA"/>
    <property type="match status" value="1"/>
</dbReference>
<evidence type="ECO:0000256" key="3">
    <source>
        <dbReference type="ARBA" id="ARBA00012438"/>
    </source>
</evidence>
<dbReference type="SUPFAM" id="SSF158472">
    <property type="entry name" value="HAMP domain-like"/>
    <property type="match status" value="1"/>
</dbReference>
<keyword evidence="10 12" id="KW-0472">Membrane</keyword>
<gene>
    <name evidence="15" type="primary">tcrY_4</name>
    <name evidence="15" type="ORF">CVS47_03279</name>
</gene>
<proteinExistence type="predicted"/>
<dbReference type="InterPro" id="IPR036097">
    <property type="entry name" value="HisK_dim/P_sf"/>
</dbReference>
<sequence>MTAPPGTSGRSATTLRTASLRTRTVLAVLALMVVLLVGLTVSVDVIFGAQLRTQLEDRLEDRAAAAASLVGTVDSDELADRLSAQGLSVRIESAAGEEVVAGPSPDQLRQGPPAGLGPDGGRRPGPATGNGSSDDPTTSGEVSVAASAISGDDQLVTLVSTLSDGSTLTLTASTAPIAATVAQLRTVMAIAAAAVLIIAVIGVLLVVRSTLAPLTRVTTVARSIASGDRGRRLRPDRPRTEIGRVASAFDEMLDDVEGAERSALDAEARMRTFVSDAAHELRTPVAGIRAAADTLVRADLSPADRELLATQIARESGRASRLIDDMLMMARLDRGLDLIPTRVDLGRLVRSEADRLSLRRPSLDLQTRVPDRPVPVDADVDRLGQIVSNLVDNAARATGGDGAVVVEVRIDDADAATARIVVTDDGPGVPAEERERIFDRLVRLDPSRDARAGAGLGLPIARGIARAHGGDVTCVPASRGARFEVTLPLAVA</sequence>
<evidence type="ECO:0000256" key="2">
    <source>
        <dbReference type="ARBA" id="ARBA00004236"/>
    </source>
</evidence>
<dbReference type="GO" id="GO:0005886">
    <property type="term" value="C:plasma membrane"/>
    <property type="evidence" value="ECO:0007669"/>
    <property type="project" value="UniProtKB-SubCell"/>
</dbReference>
<keyword evidence="16" id="KW-1185">Reference proteome</keyword>
<keyword evidence="5 15" id="KW-0808">Transferase</keyword>
<dbReference type="SMART" id="SM00304">
    <property type="entry name" value="HAMP"/>
    <property type="match status" value="1"/>
</dbReference>
<comment type="subcellular location">
    <subcellularLocation>
        <location evidence="2">Cell membrane</location>
    </subcellularLocation>
</comment>
<dbReference type="PROSITE" id="PS50885">
    <property type="entry name" value="HAMP"/>
    <property type="match status" value="1"/>
</dbReference>
<dbReference type="EC" id="2.7.13.3" evidence="3"/>
<comment type="catalytic activity">
    <reaction evidence="1">
        <text>ATP + protein L-histidine = ADP + protein N-phospho-L-histidine.</text>
        <dbReference type="EC" id="2.7.13.3"/>
    </reaction>
</comment>
<dbReference type="RefSeq" id="WP_241240207.1">
    <property type="nucleotide sequence ID" value="NZ_CP031423.1"/>
</dbReference>